<dbReference type="GO" id="GO:0016787">
    <property type="term" value="F:hydrolase activity"/>
    <property type="evidence" value="ECO:0007669"/>
    <property type="project" value="InterPro"/>
</dbReference>
<name>A0A518HKZ3_9BACT</name>
<gene>
    <name evidence="3" type="ORF">Enr13x_13570</name>
</gene>
<feature type="domain" description="3-keto-alpha-glucoside-1,2-lyase/3-keto-2-hydroxy-glucal hydratase" evidence="2">
    <location>
        <begin position="249"/>
        <end position="432"/>
    </location>
</feature>
<dbReference type="KEGG" id="snep:Enr13x_13570"/>
<proteinExistence type="predicted"/>
<evidence type="ECO:0000259" key="2">
    <source>
        <dbReference type="Pfam" id="PF06439"/>
    </source>
</evidence>
<dbReference type="RefSeq" id="WP_145385230.1">
    <property type="nucleotide sequence ID" value="NZ_CP037423.1"/>
</dbReference>
<accession>A0A518HKZ3</accession>
<sequence precursor="true">MKLTRLVFAAAIAAFVTLPPVTQAESPDAFQPLFNGENLEGWHGRPHFSPIKLAEMSEEERNAKLAEWQADAEKHWSVENGELVNDGHGAYLVTNQDYRDYELHLEYKTVPRADSGIYLKATPQVQIWDSTETAKFKLGADKGSGGLWNNSAGAAGKDPLVHADKPFGEWNSVRVLQVGARTTVWLNDQLVVDHAIMENFWDRQSPLFVSGPIELQTHGGEIRWRNLKIKELSTQEANNTLAAKHANQFESIFNGSDLTGWVGATNNYEVVDGAIVCKKGTGGNLLTEKEYANFVARLEFRLPPGGNNGLAIRAPLKGNPAYEAMCELQVLDNTATKYANLDKRQYHGSAYGMAAATRGFLRPVGEWNFQEVTVDGSTITVELNGTVILKTDLSKITDYMADSAHPGKDRPKGHFGFAGHGDAVQFRGLSIREL</sequence>
<dbReference type="InterPro" id="IPR010496">
    <property type="entry name" value="AL/BT2_dom"/>
</dbReference>
<dbReference type="Gene3D" id="2.60.120.560">
    <property type="entry name" value="Exo-inulinase, domain 1"/>
    <property type="match status" value="2"/>
</dbReference>
<keyword evidence="1" id="KW-0732">Signal</keyword>
<dbReference type="Proteomes" id="UP000319004">
    <property type="component" value="Chromosome"/>
</dbReference>
<evidence type="ECO:0000256" key="1">
    <source>
        <dbReference type="SAM" id="SignalP"/>
    </source>
</evidence>
<evidence type="ECO:0000313" key="4">
    <source>
        <dbReference type="Proteomes" id="UP000319004"/>
    </source>
</evidence>
<evidence type="ECO:0000313" key="3">
    <source>
        <dbReference type="EMBL" id="QDV41514.1"/>
    </source>
</evidence>
<feature type="signal peptide" evidence="1">
    <location>
        <begin position="1"/>
        <end position="24"/>
    </location>
</feature>
<feature type="chain" id="PRO_5021944675" description="3-keto-alpha-glucoside-1,2-lyase/3-keto-2-hydroxy-glucal hydratase domain-containing protein" evidence="1">
    <location>
        <begin position="25"/>
        <end position="434"/>
    </location>
</feature>
<reference evidence="3 4" key="1">
    <citation type="submission" date="2019-03" db="EMBL/GenBank/DDBJ databases">
        <title>Deep-cultivation of Planctomycetes and their phenomic and genomic characterization uncovers novel biology.</title>
        <authorList>
            <person name="Wiegand S."/>
            <person name="Jogler M."/>
            <person name="Boedeker C."/>
            <person name="Pinto D."/>
            <person name="Vollmers J."/>
            <person name="Rivas-Marin E."/>
            <person name="Kohn T."/>
            <person name="Peeters S.H."/>
            <person name="Heuer A."/>
            <person name="Rast P."/>
            <person name="Oberbeckmann S."/>
            <person name="Bunk B."/>
            <person name="Jeske O."/>
            <person name="Meyerdierks A."/>
            <person name="Storesund J.E."/>
            <person name="Kallscheuer N."/>
            <person name="Luecker S."/>
            <person name="Lage O.M."/>
            <person name="Pohl T."/>
            <person name="Merkel B.J."/>
            <person name="Hornburger P."/>
            <person name="Mueller R.-W."/>
            <person name="Bruemmer F."/>
            <person name="Labrenz M."/>
            <person name="Spormann A.M."/>
            <person name="Op den Camp H."/>
            <person name="Overmann J."/>
            <person name="Amann R."/>
            <person name="Jetten M.S.M."/>
            <person name="Mascher T."/>
            <person name="Medema M.H."/>
            <person name="Devos D.P."/>
            <person name="Kaster A.-K."/>
            <person name="Ovreas L."/>
            <person name="Rohde M."/>
            <person name="Galperin M.Y."/>
            <person name="Jogler C."/>
        </authorList>
    </citation>
    <scope>NUCLEOTIDE SEQUENCE [LARGE SCALE GENOMIC DNA]</scope>
    <source>
        <strain evidence="3 4">Enr13</strain>
    </source>
</reference>
<dbReference type="EMBL" id="CP037423">
    <property type="protein sequence ID" value="QDV41514.1"/>
    <property type="molecule type" value="Genomic_DNA"/>
</dbReference>
<keyword evidence="4" id="KW-1185">Reference proteome</keyword>
<dbReference type="AlphaFoldDB" id="A0A518HKZ3"/>
<protein>
    <recommendedName>
        <fullName evidence="2">3-keto-alpha-glucoside-1,2-lyase/3-keto-2-hydroxy-glucal hydratase domain-containing protein</fullName>
    </recommendedName>
</protein>
<dbReference type="OrthoDB" id="257393at2"/>
<organism evidence="3 4">
    <name type="scientific">Stieleria neptunia</name>
    <dbReference type="NCBI Taxonomy" id="2527979"/>
    <lineage>
        <taxon>Bacteria</taxon>
        <taxon>Pseudomonadati</taxon>
        <taxon>Planctomycetota</taxon>
        <taxon>Planctomycetia</taxon>
        <taxon>Pirellulales</taxon>
        <taxon>Pirellulaceae</taxon>
        <taxon>Stieleria</taxon>
    </lineage>
</organism>
<feature type="domain" description="3-keto-alpha-glucoside-1,2-lyase/3-keto-2-hydroxy-glucal hydratase" evidence="2">
    <location>
        <begin position="30"/>
        <end position="230"/>
    </location>
</feature>
<dbReference type="Pfam" id="PF06439">
    <property type="entry name" value="3keto-disac_hyd"/>
    <property type="match status" value="2"/>
</dbReference>